<keyword evidence="2" id="KW-1185">Reference proteome</keyword>
<accession>A0A176S4Z2</accession>
<evidence type="ECO:0000313" key="2">
    <source>
        <dbReference type="Proteomes" id="UP000076962"/>
    </source>
</evidence>
<organism evidence="1 2">
    <name type="scientific">Candidatus Thiomargarita nelsonii</name>
    <dbReference type="NCBI Taxonomy" id="1003181"/>
    <lineage>
        <taxon>Bacteria</taxon>
        <taxon>Pseudomonadati</taxon>
        <taxon>Pseudomonadota</taxon>
        <taxon>Gammaproteobacteria</taxon>
        <taxon>Thiotrichales</taxon>
        <taxon>Thiotrichaceae</taxon>
        <taxon>Thiomargarita</taxon>
    </lineage>
</organism>
<gene>
    <name evidence="1" type="ORF">THIOM_001145</name>
</gene>
<evidence type="ECO:0000313" key="1">
    <source>
        <dbReference type="EMBL" id="OAD23027.1"/>
    </source>
</evidence>
<dbReference type="Proteomes" id="UP000076962">
    <property type="component" value="Unassembled WGS sequence"/>
</dbReference>
<dbReference type="EMBL" id="LUTY01000596">
    <property type="protein sequence ID" value="OAD23027.1"/>
    <property type="molecule type" value="Genomic_DNA"/>
</dbReference>
<sequence>MEGNRVGQLFGTIVWHLWFIFKFNLVTRKLGVGWIRRGGVFFRHGRIILSVNKMVRLPRLESRLS</sequence>
<comment type="caution">
    <text evidence="1">The sequence shown here is derived from an EMBL/GenBank/DDBJ whole genome shotgun (WGS) entry which is preliminary data.</text>
</comment>
<dbReference type="AlphaFoldDB" id="A0A176S4Z2"/>
<proteinExistence type="predicted"/>
<protein>
    <submittedName>
        <fullName evidence="1">Uncharacterized protein</fullName>
    </submittedName>
</protein>
<reference evidence="1 2" key="1">
    <citation type="submission" date="2016-05" db="EMBL/GenBank/DDBJ databases">
        <title>Single-cell genome of chain-forming Candidatus Thiomargarita nelsonii and comparison to other large sulfur-oxidizing bacteria.</title>
        <authorList>
            <person name="Winkel M."/>
            <person name="Salman V."/>
            <person name="Woyke T."/>
            <person name="Schulz-Vogt H."/>
            <person name="Richter M."/>
            <person name="Flood B."/>
            <person name="Bailey J."/>
            <person name="Amann R."/>
            <person name="Mussmann M."/>
        </authorList>
    </citation>
    <scope>NUCLEOTIDE SEQUENCE [LARGE SCALE GENOMIC DNA]</scope>
    <source>
        <strain evidence="1 2">THI036</strain>
    </source>
</reference>
<name>A0A176S4Z2_9GAMM</name>